<evidence type="ECO:0000313" key="1">
    <source>
        <dbReference type="EMBL" id="KAJ9061190.1"/>
    </source>
</evidence>
<reference evidence="1" key="1">
    <citation type="submission" date="2022-04" db="EMBL/GenBank/DDBJ databases">
        <title>Genome of the entomopathogenic fungus Entomophthora muscae.</title>
        <authorList>
            <person name="Elya C."/>
            <person name="Lovett B.R."/>
            <person name="Lee E."/>
            <person name="Macias A.M."/>
            <person name="Hajek A.E."/>
            <person name="De Bivort B.L."/>
            <person name="Kasson M.T."/>
            <person name="De Fine Licht H.H."/>
            <person name="Stajich J.E."/>
        </authorList>
    </citation>
    <scope>NUCLEOTIDE SEQUENCE</scope>
    <source>
        <strain evidence="1">Berkeley</strain>
    </source>
</reference>
<sequence length="694" mass="77996">MKSMEQNNDNQAEDGDHYSYNFHHLRLEGERSRLPIAKHRDAILYSLERYNTLILVAPTGSGKTTQLPQYLDAAGWAAEGRRIAITQPRRLAASTVASRVANEMGVDLGREVGYSVRFDDVTSPVTRIQFLTDGLLVRELYRDPLLSRYSVIIVDEAHERSLATDLLLAVLKKVQQKRLDLRIIIASATADVETFRKFFSAPISSPAAHRPRFDQRPEDLTRQSVTALHLGGRLFPVDVEYLTTPTPDYLAKTLSTVLAIHREELPGDILVFLTGRDEVEKVVSQLYTFSESQRSASRLVALPLYAGLGTDDLDPIFNFAAEPGSPRRVIVATNIAETSLTIPNITYVVDCGFVKLKTYHPHNGWERLGVTPISQASANQRAGRAGRVRPGKVFRLYTEASFSAMAPHTVPEMQRSDLAPTLLLLKALGIHNLAKFEFLSPPPSQLMLKALEFLYALQVIDLKGQLTVPLGTHLAELPTHPSLGKMIFESVKFKCTQEILTVAAMISIKSVFFRPSSDQLSAYEDSIRKFGVEEGDLLTYINVFNAYQASPKTAKWCKRRFLNFQELQRAESTRRQLKAYFHSHIGSAAVSCGRDTQSLRKCILTAYFHQVASFNDFDGSLQQLRGKETLYIHPDSVLFRRSPKMLLYTEVLHTTKPFARHLVTIEPEWLTEIVPDYYQLRTARPSSSAMPMIG</sequence>
<comment type="caution">
    <text evidence="1">The sequence shown here is derived from an EMBL/GenBank/DDBJ whole genome shotgun (WGS) entry which is preliminary data.</text>
</comment>
<dbReference type="Proteomes" id="UP001165960">
    <property type="component" value="Unassembled WGS sequence"/>
</dbReference>
<organism evidence="1 2">
    <name type="scientific">Entomophthora muscae</name>
    <dbReference type="NCBI Taxonomy" id="34485"/>
    <lineage>
        <taxon>Eukaryota</taxon>
        <taxon>Fungi</taxon>
        <taxon>Fungi incertae sedis</taxon>
        <taxon>Zoopagomycota</taxon>
        <taxon>Entomophthoromycotina</taxon>
        <taxon>Entomophthoromycetes</taxon>
        <taxon>Entomophthorales</taxon>
        <taxon>Entomophthoraceae</taxon>
        <taxon>Entomophthora</taxon>
    </lineage>
</organism>
<name>A0ACC2SFW5_9FUNG</name>
<dbReference type="EMBL" id="QTSX02005087">
    <property type="protein sequence ID" value="KAJ9061190.1"/>
    <property type="molecule type" value="Genomic_DNA"/>
</dbReference>
<evidence type="ECO:0000313" key="2">
    <source>
        <dbReference type="Proteomes" id="UP001165960"/>
    </source>
</evidence>
<protein>
    <submittedName>
        <fullName evidence="1">Uncharacterized protein</fullName>
    </submittedName>
</protein>
<keyword evidence="2" id="KW-1185">Reference proteome</keyword>
<accession>A0ACC2SFW5</accession>
<gene>
    <name evidence="1" type="ORF">DSO57_1022869</name>
</gene>
<proteinExistence type="predicted"/>